<organism evidence="3 4">
    <name type="scientific">Candidatus Thioglobus autotrophicus</name>
    <dbReference type="NCBI Taxonomy" id="1705394"/>
    <lineage>
        <taxon>Bacteria</taxon>
        <taxon>Pseudomonadati</taxon>
        <taxon>Pseudomonadota</taxon>
        <taxon>Gammaproteobacteria</taxon>
        <taxon>Candidatus Pseudothioglobaceae</taxon>
        <taxon>Candidatus Thioglobus</taxon>
    </lineage>
</organism>
<keyword evidence="4" id="KW-1185">Reference proteome</keyword>
<dbReference type="SUPFAM" id="SSF52821">
    <property type="entry name" value="Rhodanese/Cell cycle control phosphatase"/>
    <property type="match status" value="1"/>
</dbReference>
<dbReference type="CDD" id="cd00158">
    <property type="entry name" value="RHOD"/>
    <property type="match status" value="1"/>
</dbReference>
<dbReference type="Pfam" id="PF00581">
    <property type="entry name" value="Rhodanese"/>
    <property type="match status" value="1"/>
</dbReference>
<evidence type="ECO:0000259" key="2">
    <source>
        <dbReference type="PROSITE" id="PS50206"/>
    </source>
</evidence>
<dbReference type="SMART" id="SM00450">
    <property type="entry name" value="RHOD"/>
    <property type="match status" value="1"/>
</dbReference>
<reference evidence="3 4" key="1">
    <citation type="journal article" date="2015" name="Genome Announc.">
        <title>Genome Sequence of 'Candidatus Thioglobus autotrophica' Strain EF1, a Chemoautotroph from the SUP05 Clade of Marine Gammaproteobacteria.</title>
        <authorList>
            <person name="Shah V."/>
            <person name="Morris R.M."/>
        </authorList>
    </citation>
    <scope>NUCLEOTIDE SEQUENCE [LARGE SCALE GENOMIC DNA]</scope>
    <source>
        <strain evidence="3 4">EF1</strain>
    </source>
</reference>
<dbReference type="AlphaFoldDB" id="A0A0M5LHN0"/>
<feature type="domain" description="Rhodanese" evidence="2">
    <location>
        <begin position="97"/>
        <end position="207"/>
    </location>
</feature>
<gene>
    <name evidence="3" type="ORF">SP60_06170</name>
</gene>
<feature type="signal peptide" evidence="1">
    <location>
        <begin position="1"/>
        <end position="18"/>
    </location>
</feature>
<proteinExistence type="predicted"/>
<name>A0A0M5LHN0_9GAMM</name>
<dbReference type="PROSITE" id="PS50206">
    <property type="entry name" value="RHODANESE_3"/>
    <property type="match status" value="1"/>
</dbReference>
<evidence type="ECO:0000313" key="4">
    <source>
        <dbReference type="Proteomes" id="UP000058020"/>
    </source>
</evidence>
<protein>
    <recommendedName>
        <fullName evidence="2">Rhodanese domain-containing protein</fullName>
    </recommendedName>
</protein>
<dbReference type="InterPro" id="IPR001763">
    <property type="entry name" value="Rhodanese-like_dom"/>
</dbReference>
<sequence>MNKLAILLISTLPLMASAEGEKTKQVFMSPGVVSIEVMHNDKTVKLQRDQDQDNEISDFYLKTARGKIQPMNPFAPNLVETIGELDMINYVKQKSSGDDSIMVIDTRTPNWVTISGGIPTAVNIPYTKFKKKDKALEIMEDQLGVQVDDVFDFTYAKTLVMYCNGIWCGQTPAAVKALLSYGYPAAKIKYFRGGMQNWKSLGLTTVKL</sequence>
<accession>A0A0M5LHN0</accession>
<dbReference type="Gene3D" id="3.40.250.10">
    <property type="entry name" value="Rhodanese-like domain"/>
    <property type="match status" value="1"/>
</dbReference>
<evidence type="ECO:0000313" key="3">
    <source>
        <dbReference type="EMBL" id="ALE52823.1"/>
    </source>
</evidence>
<dbReference type="KEGG" id="tho:SP60_06170"/>
<dbReference type="Proteomes" id="UP000058020">
    <property type="component" value="Chromosome"/>
</dbReference>
<keyword evidence="1" id="KW-0732">Signal</keyword>
<evidence type="ECO:0000256" key="1">
    <source>
        <dbReference type="SAM" id="SignalP"/>
    </source>
</evidence>
<feature type="chain" id="PRO_5005805026" description="Rhodanese domain-containing protein" evidence="1">
    <location>
        <begin position="19"/>
        <end position="208"/>
    </location>
</feature>
<dbReference type="RefSeq" id="WP_053951792.1">
    <property type="nucleotide sequence ID" value="NZ_CP010552.1"/>
</dbReference>
<dbReference type="EMBL" id="CP010552">
    <property type="protein sequence ID" value="ALE52823.1"/>
    <property type="molecule type" value="Genomic_DNA"/>
</dbReference>
<dbReference type="STRING" id="1705394.SP60_06170"/>
<dbReference type="InterPro" id="IPR036873">
    <property type="entry name" value="Rhodanese-like_dom_sf"/>
</dbReference>